<comment type="caution">
    <text evidence="2">The sequence shown here is derived from an EMBL/GenBank/DDBJ whole genome shotgun (WGS) entry which is preliminary data.</text>
</comment>
<gene>
    <name evidence="2" type="ORF">IM811_000123</name>
</gene>
<evidence type="ECO:0000313" key="2">
    <source>
        <dbReference type="EMBL" id="KAF9758429.1"/>
    </source>
</evidence>
<proteinExistence type="predicted"/>
<evidence type="ECO:0000313" key="3">
    <source>
        <dbReference type="Proteomes" id="UP000616885"/>
    </source>
</evidence>
<keyword evidence="1" id="KW-0812">Transmembrane</keyword>
<keyword evidence="1" id="KW-1133">Transmembrane helix</keyword>
<feature type="transmembrane region" description="Helical" evidence="1">
    <location>
        <begin position="286"/>
        <end position="306"/>
    </location>
</feature>
<dbReference type="Proteomes" id="UP000616885">
    <property type="component" value="Unassembled WGS sequence"/>
</dbReference>
<protein>
    <submittedName>
        <fullName evidence="2">Uncharacterized protein</fullName>
    </submittedName>
</protein>
<sequence length="349" mass="38172">MSPSPRYIFPSFVIASEIAILAFTTYLIAINYSAYYYDRSLEPASDDASVLSWIQLSSTPSILRLLYGCLCGDLENLPVALYAAGFAWAGLTMLCTRFSTPATLHSGHAHLIAIDAAIGTFFLVAVFLCRPATTTTAPAANGELRLGEKLGEPIEEQQPARKSNLSAYLVREVVACWNSFRFMYMEFKLVLAGWGAIHDQSIVDGLFWGQTIGFAIDALLALGIIAQAVYALVQAFRTKTVSLFDASGYALIGDVTATIRYVLDFICICVLAAGPLTGTMLHVSQYASLVSMLLPAWCVIGTINMFSCSGMVMEADEEEDEDEKEEAERPWLVTIFVDEKKREGDVIIV</sequence>
<name>A0A8H7NLP7_BIOOC</name>
<dbReference type="AlphaFoldDB" id="A0A8H7NLP7"/>
<feature type="transmembrane region" description="Helical" evidence="1">
    <location>
        <begin position="79"/>
        <end position="99"/>
    </location>
</feature>
<evidence type="ECO:0000256" key="1">
    <source>
        <dbReference type="SAM" id="Phobius"/>
    </source>
</evidence>
<reference evidence="2" key="1">
    <citation type="submission" date="2020-10" db="EMBL/GenBank/DDBJ databases">
        <title>High-Quality Genome Resource of Clonostachys rosea strain S41 by Oxford Nanopore Long-Read Sequencing.</title>
        <authorList>
            <person name="Wang H."/>
        </authorList>
    </citation>
    <scope>NUCLEOTIDE SEQUENCE</scope>
    <source>
        <strain evidence="2">S41</strain>
    </source>
</reference>
<keyword evidence="1" id="KW-0472">Membrane</keyword>
<feature type="transmembrane region" description="Helical" evidence="1">
    <location>
        <begin position="7"/>
        <end position="30"/>
    </location>
</feature>
<accession>A0A8H7NLP7</accession>
<feature type="transmembrane region" description="Helical" evidence="1">
    <location>
        <begin position="248"/>
        <end position="274"/>
    </location>
</feature>
<organism evidence="2 3">
    <name type="scientific">Bionectria ochroleuca</name>
    <name type="common">Gliocladium roseum</name>
    <dbReference type="NCBI Taxonomy" id="29856"/>
    <lineage>
        <taxon>Eukaryota</taxon>
        <taxon>Fungi</taxon>
        <taxon>Dikarya</taxon>
        <taxon>Ascomycota</taxon>
        <taxon>Pezizomycotina</taxon>
        <taxon>Sordariomycetes</taxon>
        <taxon>Hypocreomycetidae</taxon>
        <taxon>Hypocreales</taxon>
        <taxon>Bionectriaceae</taxon>
        <taxon>Clonostachys</taxon>
    </lineage>
</organism>
<feature type="transmembrane region" description="Helical" evidence="1">
    <location>
        <begin position="111"/>
        <end position="129"/>
    </location>
</feature>
<dbReference type="EMBL" id="JADCTT010000001">
    <property type="protein sequence ID" value="KAF9758429.1"/>
    <property type="molecule type" value="Genomic_DNA"/>
</dbReference>
<feature type="transmembrane region" description="Helical" evidence="1">
    <location>
        <begin position="214"/>
        <end position="236"/>
    </location>
</feature>